<gene>
    <name evidence="1" type="ORF">COLO4_24217</name>
</gene>
<evidence type="ECO:0000313" key="2">
    <source>
        <dbReference type="Proteomes" id="UP000187203"/>
    </source>
</evidence>
<dbReference type="OrthoDB" id="1854110at2759"/>
<dbReference type="SUPFAM" id="SSF117281">
    <property type="entry name" value="Kelch motif"/>
    <property type="match status" value="1"/>
</dbReference>
<dbReference type="EMBL" id="AWUE01018461">
    <property type="protein sequence ID" value="OMO80145.1"/>
    <property type="molecule type" value="Genomic_DNA"/>
</dbReference>
<dbReference type="AlphaFoldDB" id="A0A1R3IC66"/>
<accession>A0A1R3IC66</accession>
<comment type="caution">
    <text evidence="1">The sequence shown here is derived from an EMBL/GenBank/DDBJ whole genome shotgun (WGS) entry which is preliminary data.</text>
</comment>
<keyword evidence="2" id="KW-1185">Reference proteome</keyword>
<proteinExistence type="predicted"/>
<organism evidence="1 2">
    <name type="scientific">Corchorus olitorius</name>
    <dbReference type="NCBI Taxonomy" id="93759"/>
    <lineage>
        <taxon>Eukaryota</taxon>
        <taxon>Viridiplantae</taxon>
        <taxon>Streptophyta</taxon>
        <taxon>Embryophyta</taxon>
        <taxon>Tracheophyta</taxon>
        <taxon>Spermatophyta</taxon>
        <taxon>Magnoliopsida</taxon>
        <taxon>eudicotyledons</taxon>
        <taxon>Gunneridae</taxon>
        <taxon>Pentapetalae</taxon>
        <taxon>rosids</taxon>
        <taxon>malvids</taxon>
        <taxon>Malvales</taxon>
        <taxon>Malvaceae</taxon>
        <taxon>Grewioideae</taxon>
        <taxon>Apeibeae</taxon>
        <taxon>Corchorus</taxon>
    </lineage>
</organism>
<dbReference type="STRING" id="93759.A0A1R3IC66"/>
<reference evidence="2" key="1">
    <citation type="submission" date="2013-09" db="EMBL/GenBank/DDBJ databases">
        <title>Corchorus olitorius genome sequencing.</title>
        <authorList>
            <person name="Alam M."/>
            <person name="Haque M.S."/>
            <person name="Islam M.S."/>
            <person name="Emdad E.M."/>
            <person name="Islam M.M."/>
            <person name="Ahmed B."/>
            <person name="Halim A."/>
            <person name="Hossen Q.M.M."/>
            <person name="Hossain M.Z."/>
            <person name="Ahmed R."/>
            <person name="Khan M.M."/>
            <person name="Islam R."/>
            <person name="Rashid M.M."/>
            <person name="Khan S.A."/>
            <person name="Rahman M.S."/>
            <person name="Alam M."/>
            <person name="Yahiya A.S."/>
            <person name="Khan M.S."/>
            <person name="Azam M.S."/>
            <person name="Haque T."/>
            <person name="Lashkar M.Z.H."/>
            <person name="Akhand A.I."/>
            <person name="Morshed G."/>
            <person name="Roy S."/>
            <person name="Uddin K.S."/>
            <person name="Rabeya T."/>
            <person name="Hossain A.S."/>
            <person name="Chowdhury A."/>
            <person name="Snigdha A.R."/>
            <person name="Mortoza M.S."/>
            <person name="Matin S.A."/>
            <person name="Hoque S.M.E."/>
            <person name="Islam M.K."/>
            <person name="Roy D.K."/>
            <person name="Haider R."/>
            <person name="Moosa M.M."/>
            <person name="Elias S.M."/>
            <person name="Hasan A.M."/>
            <person name="Jahan S."/>
            <person name="Shafiuddin M."/>
            <person name="Mahmood N."/>
            <person name="Shommy N.S."/>
        </authorList>
    </citation>
    <scope>NUCLEOTIDE SEQUENCE [LARGE SCALE GENOMIC DNA]</scope>
    <source>
        <strain evidence="2">cv. O-4</strain>
    </source>
</reference>
<protein>
    <submittedName>
        <fullName evidence="1">F-box protein</fullName>
    </submittedName>
</protein>
<name>A0A1R3IC66_9ROSI</name>
<dbReference type="InterPro" id="IPR015915">
    <property type="entry name" value="Kelch-typ_b-propeller"/>
</dbReference>
<evidence type="ECO:0000313" key="1">
    <source>
        <dbReference type="EMBL" id="OMO80145.1"/>
    </source>
</evidence>
<dbReference type="Proteomes" id="UP000187203">
    <property type="component" value="Unassembled WGS sequence"/>
</dbReference>
<sequence length="209" mass="23228">MNTRTWELSESMPESLKDSAASTWLSVAANAETMYVMEKSSGVTHSFDPFSKIWSGPYNLRPDRSIYFSTLSFRGDSLIMVGLLGDPKNVNDLKVWEIKGESLEFCREIGAIPMELVEELKGEGTDSINSIRLCSVAGFFYIYNPEKPAELLAFEVGEEGLRRCRSLKNAAVSERSIVAERMVVTCFDVDLRDLGSAVKNGNASFTLLN</sequence>